<sequence length="345" mass="40688">MPSVKFQVGIKNDYCIQNMLLYGRRNGLGLDSSYRNKNENRAPVTFLVTVDKNERMLPGPVFVSGDVREYTLTLFLREVRSLVEDMARHIVEDPSCIDQAHHPHHEQLIREARAVLDEGGWSPLFFMIDKSYAENGAILSVWPNMVIRLCQFHVIQAILRWQTENGAPEPGRPRLKRTAKYLLLWSFRRLQRARDEKSWENELQIFIERLKHIVPASSFSNVLNYFETNWFSETWRDLWTDIGLPRGHNRDRISTNNFTERAFKKFDEIFLENRANKSAYRLVLIIANEWFDYFARWQPSHPKKKDEVYYQTALQGHRLWNSGRAIIDGSVDKEGRRVFQVLSKI</sequence>
<protein>
    <recommendedName>
        <fullName evidence="3">MULE transposase domain-containing protein</fullName>
    </recommendedName>
</protein>
<name>A0A4S8L395_DENBC</name>
<dbReference type="OrthoDB" id="3261052at2759"/>
<proteinExistence type="predicted"/>
<evidence type="ECO:0000313" key="2">
    <source>
        <dbReference type="Proteomes" id="UP000297245"/>
    </source>
</evidence>
<dbReference type="Proteomes" id="UP000297245">
    <property type="component" value="Unassembled WGS sequence"/>
</dbReference>
<reference evidence="1 2" key="1">
    <citation type="journal article" date="2019" name="Nat. Ecol. Evol.">
        <title>Megaphylogeny resolves global patterns of mushroom evolution.</title>
        <authorList>
            <person name="Varga T."/>
            <person name="Krizsan K."/>
            <person name="Foldi C."/>
            <person name="Dima B."/>
            <person name="Sanchez-Garcia M."/>
            <person name="Sanchez-Ramirez S."/>
            <person name="Szollosi G.J."/>
            <person name="Szarkandi J.G."/>
            <person name="Papp V."/>
            <person name="Albert L."/>
            <person name="Andreopoulos W."/>
            <person name="Angelini C."/>
            <person name="Antonin V."/>
            <person name="Barry K.W."/>
            <person name="Bougher N.L."/>
            <person name="Buchanan P."/>
            <person name="Buyck B."/>
            <person name="Bense V."/>
            <person name="Catcheside P."/>
            <person name="Chovatia M."/>
            <person name="Cooper J."/>
            <person name="Damon W."/>
            <person name="Desjardin D."/>
            <person name="Finy P."/>
            <person name="Geml J."/>
            <person name="Haridas S."/>
            <person name="Hughes K."/>
            <person name="Justo A."/>
            <person name="Karasinski D."/>
            <person name="Kautmanova I."/>
            <person name="Kiss B."/>
            <person name="Kocsube S."/>
            <person name="Kotiranta H."/>
            <person name="LaButti K.M."/>
            <person name="Lechner B.E."/>
            <person name="Liimatainen K."/>
            <person name="Lipzen A."/>
            <person name="Lukacs Z."/>
            <person name="Mihaltcheva S."/>
            <person name="Morgado L.N."/>
            <person name="Niskanen T."/>
            <person name="Noordeloos M.E."/>
            <person name="Ohm R.A."/>
            <person name="Ortiz-Santana B."/>
            <person name="Ovrebo C."/>
            <person name="Racz N."/>
            <person name="Riley R."/>
            <person name="Savchenko A."/>
            <person name="Shiryaev A."/>
            <person name="Soop K."/>
            <person name="Spirin V."/>
            <person name="Szebenyi C."/>
            <person name="Tomsovsky M."/>
            <person name="Tulloss R.E."/>
            <person name="Uehling J."/>
            <person name="Grigoriev I.V."/>
            <person name="Vagvolgyi C."/>
            <person name="Papp T."/>
            <person name="Martin F.M."/>
            <person name="Miettinen O."/>
            <person name="Hibbett D.S."/>
            <person name="Nagy L.G."/>
        </authorList>
    </citation>
    <scope>NUCLEOTIDE SEQUENCE [LARGE SCALE GENOMIC DNA]</scope>
    <source>
        <strain evidence="1 2">CBS 962.96</strain>
    </source>
</reference>
<organism evidence="1 2">
    <name type="scientific">Dendrothele bispora (strain CBS 962.96)</name>
    <dbReference type="NCBI Taxonomy" id="1314807"/>
    <lineage>
        <taxon>Eukaryota</taxon>
        <taxon>Fungi</taxon>
        <taxon>Dikarya</taxon>
        <taxon>Basidiomycota</taxon>
        <taxon>Agaricomycotina</taxon>
        <taxon>Agaricomycetes</taxon>
        <taxon>Agaricomycetidae</taxon>
        <taxon>Agaricales</taxon>
        <taxon>Agaricales incertae sedis</taxon>
        <taxon>Dendrothele</taxon>
    </lineage>
</organism>
<gene>
    <name evidence="1" type="ORF">K435DRAFT_690846</name>
</gene>
<evidence type="ECO:0008006" key="3">
    <source>
        <dbReference type="Google" id="ProtNLM"/>
    </source>
</evidence>
<dbReference type="AlphaFoldDB" id="A0A4S8L395"/>
<dbReference type="EMBL" id="ML179707">
    <property type="protein sequence ID" value="THU82801.1"/>
    <property type="molecule type" value="Genomic_DNA"/>
</dbReference>
<evidence type="ECO:0000313" key="1">
    <source>
        <dbReference type="EMBL" id="THU82801.1"/>
    </source>
</evidence>
<accession>A0A4S8L395</accession>
<keyword evidence="2" id="KW-1185">Reference proteome</keyword>